<dbReference type="EMBL" id="BGZK01000585">
    <property type="protein sequence ID" value="GBP51645.1"/>
    <property type="molecule type" value="Genomic_DNA"/>
</dbReference>
<dbReference type="Proteomes" id="UP000299102">
    <property type="component" value="Unassembled WGS sequence"/>
</dbReference>
<comment type="caution">
    <text evidence="1">The sequence shown here is derived from an EMBL/GenBank/DDBJ whole genome shotgun (WGS) entry which is preliminary data.</text>
</comment>
<dbReference type="OrthoDB" id="425681at2759"/>
<name>A0A4C1WNF1_EUMVA</name>
<protein>
    <submittedName>
        <fullName evidence="1">Uncharacterized protein</fullName>
    </submittedName>
</protein>
<proteinExistence type="predicted"/>
<evidence type="ECO:0000313" key="1">
    <source>
        <dbReference type="EMBL" id="GBP51645.1"/>
    </source>
</evidence>
<accession>A0A4C1WNF1</accession>
<keyword evidence="2" id="KW-1185">Reference proteome</keyword>
<gene>
    <name evidence="1" type="ORF">EVAR_96241_1</name>
</gene>
<reference evidence="1 2" key="1">
    <citation type="journal article" date="2019" name="Commun. Biol.">
        <title>The bagworm genome reveals a unique fibroin gene that provides high tensile strength.</title>
        <authorList>
            <person name="Kono N."/>
            <person name="Nakamura H."/>
            <person name="Ohtoshi R."/>
            <person name="Tomita M."/>
            <person name="Numata K."/>
            <person name="Arakawa K."/>
        </authorList>
    </citation>
    <scope>NUCLEOTIDE SEQUENCE [LARGE SCALE GENOMIC DNA]</scope>
</reference>
<organism evidence="1 2">
    <name type="scientific">Eumeta variegata</name>
    <name type="common">Bagworm moth</name>
    <name type="synonym">Eumeta japonica</name>
    <dbReference type="NCBI Taxonomy" id="151549"/>
    <lineage>
        <taxon>Eukaryota</taxon>
        <taxon>Metazoa</taxon>
        <taxon>Ecdysozoa</taxon>
        <taxon>Arthropoda</taxon>
        <taxon>Hexapoda</taxon>
        <taxon>Insecta</taxon>
        <taxon>Pterygota</taxon>
        <taxon>Neoptera</taxon>
        <taxon>Endopterygota</taxon>
        <taxon>Lepidoptera</taxon>
        <taxon>Glossata</taxon>
        <taxon>Ditrysia</taxon>
        <taxon>Tineoidea</taxon>
        <taxon>Psychidae</taxon>
        <taxon>Oiketicinae</taxon>
        <taxon>Eumeta</taxon>
    </lineage>
</organism>
<sequence length="118" mass="13367">MGWLAPVGGRCGAECAYIHFTLFSQLMPTFGFPENTHFLSLHNYLAIESYHGDGKFSKGRPRKFCADQIGGILKKGQILSTRNRRACMKRSMEVSEAREICKDRTGWKSIVSAYPFEK</sequence>
<evidence type="ECO:0000313" key="2">
    <source>
        <dbReference type="Proteomes" id="UP000299102"/>
    </source>
</evidence>
<dbReference type="AlphaFoldDB" id="A0A4C1WNF1"/>